<dbReference type="InterPro" id="IPR044835">
    <property type="entry name" value="ARF_plant"/>
</dbReference>
<dbReference type="SUPFAM" id="SSF54277">
    <property type="entry name" value="CAD &amp; PB1 domains"/>
    <property type="match status" value="1"/>
</dbReference>
<gene>
    <name evidence="13 14" type="primary">LOC106768632</name>
</gene>
<evidence type="ECO:0000256" key="3">
    <source>
        <dbReference type="ARBA" id="ARBA00011726"/>
    </source>
</evidence>
<comment type="function">
    <text evidence="9">Auxin response factors (ARFs) are transcriptional factors that bind specifically to the DNA sequence 5'-TGTCTC-3' found in the auxin-responsive promoter elements (AuxREs).</text>
</comment>
<evidence type="ECO:0000256" key="7">
    <source>
        <dbReference type="ARBA" id="ARBA00023242"/>
    </source>
</evidence>
<evidence type="ECO:0000256" key="2">
    <source>
        <dbReference type="ARBA" id="ARBA00007853"/>
    </source>
</evidence>
<evidence type="ECO:0000256" key="4">
    <source>
        <dbReference type="ARBA" id="ARBA00023015"/>
    </source>
</evidence>
<dbReference type="Pfam" id="PF02309">
    <property type="entry name" value="AUX_IAA"/>
    <property type="match status" value="2"/>
</dbReference>
<dbReference type="PROSITE" id="PS51745">
    <property type="entry name" value="PB1"/>
    <property type="match status" value="1"/>
</dbReference>
<dbReference type="FunFam" id="3.10.20.90:FF:000047">
    <property type="entry name" value="Auxin response factor"/>
    <property type="match status" value="1"/>
</dbReference>
<feature type="domain" description="TF-B3" evidence="10">
    <location>
        <begin position="127"/>
        <end position="229"/>
    </location>
</feature>
<dbReference type="InterPro" id="IPR003340">
    <property type="entry name" value="B3_DNA-bd"/>
</dbReference>
<keyword evidence="7 9" id="KW-0539">Nucleus</keyword>
<reference evidence="12" key="1">
    <citation type="journal article" date="2014" name="Nat. Commun.">
        <title>Genome sequence of mungbean and insights into evolution within Vigna species.</title>
        <authorList>
            <person name="Kang Y.J."/>
            <person name="Kim S.K."/>
            <person name="Kim M.Y."/>
            <person name="Lestari P."/>
            <person name="Kim K.H."/>
            <person name="Ha B.K."/>
            <person name="Jun T.H."/>
            <person name="Hwang W.J."/>
            <person name="Lee T."/>
            <person name="Lee J."/>
            <person name="Shim S."/>
            <person name="Yoon M.Y."/>
            <person name="Jang Y.E."/>
            <person name="Han K.S."/>
            <person name="Taeprayoon P."/>
            <person name="Yoon N."/>
            <person name="Somta P."/>
            <person name="Tanya P."/>
            <person name="Kim K.S."/>
            <person name="Gwag J.G."/>
            <person name="Moon J.K."/>
            <person name="Lee Y.H."/>
            <person name="Park B.S."/>
            <person name="Bombarely A."/>
            <person name="Doyle J.J."/>
            <person name="Jackson S.A."/>
            <person name="Schafleitner R."/>
            <person name="Srinives P."/>
            <person name="Varshney R.K."/>
            <person name="Lee S.H."/>
        </authorList>
    </citation>
    <scope>NUCLEOTIDE SEQUENCE [LARGE SCALE GENOMIC DNA]</scope>
    <source>
        <strain evidence="12">cv. VC1973A</strain>
    </source>
</reference>
<dbReference type="PANTHER" id="PTHR31384">
    <property type="entry name" value="AUXIN RESPONSE FACTOR 4-RELATED"/>
    <property type="match status" value="1"/>
</dbReference>
<evidence type="ECO:0000313" key="12">
    <source>
        <dbReference type="Proteomes" id="UP000087766"/>
    </source>
</evidence>
<evidence type="ECO:0000313" key="13">
    <source>
        <dbReference type="RefSeq" id="XP_014509361.1"/>
    </source>
</evidence>
<dbReference type="AlphaFoldDB" id="A0A1S3UTR4"/>
<dbReference type="PANTHER" id="PTHR31384:SF96">
    <property type="entry name" value="AUXIN RESPONSE FACTOR 1"/>
    <property type="match status" value="1"/>
</dbReference>
<evidence type="ECO:0000256" key="5">
    <source>
        <dbReference type="ARBA" id="ARBA00023125"/>
    </source>
</evidence>
<dbReference type="GO" id="GO:0006355">
    <property type="term" value="P:regulation of DNA-templated transcription"/>
    <property type="evidence" value="ECO:0007669"/>
    <property type="project" value="InterPro"/>
</dbReference>
<protein>
    <recommendedName>
        <fullName evidence="9">Auxin response factor</fullName>
    </recommendedName>
</protein>
<dbReference type="GO" id="GO:0009734">
    <property type="term" value="P:auxin-activated signaling pathway"/>
    <property type="evidence" value="ECO:0007669"/>
    <property type="project" value="UniProtKB-KW"/>
</dbReference>
<dbReference type="GO" id="GO:0003677">
    <property type="term" value="F:DNA binding"/>
    <property type="evidence" value="ECO:0007669"/>
    <property type="project" value="UniProtKB-KW"/>
</dbReference>
<dbReference type="InterPro" id="IPR053793">
    <property type="entry name" value="PB1-like"/>
</dbReference>
<dbReference type="Gene3D" id="2.30.30.1040">
    <property type="match status" value="1"/>
</dbReference>
<keyword evidence="6 9" id="KW-0804">Transcription</keyword>
<reference evidence="13 14" key="2">
    <citation type="submission" date="2025-04" db="UniProtKB">
        <authorList>
            <consortium name="RefSeq"/>
        </authorList>
    </citation>
    <scope>IDENTIFICATION</scope>
    <source>
        <tissue evidence="13 14">Leaf</tissue>
    </source>
</reference>
<dbReference type="SUPFAM" id="SSF101936">
    <property type="entry name" value="DNA-binding pseudobarrel domain"/>
    <property type="match status" value="1"/>
</dbReference>
<evidence type="ECO:0000256" key="9">
    <source>
        <dbReference type="RuleBase" id="RU004561"/>
    </source>
</evidence>
<evidence type="ECO:0000256" key="6">
    <source>
        <dbReference type="ARBA" id="ARBA00023163"/>
    </source>
</evidence>
<dbReference type="STRING" id="3916.A0A1S3UTR4"/>
<accession>A0A1S3UTR4</accession>
<dbReference type="FunFam" id="2.30.30.1040:FF:000001">
    <property type="entry name" value="Auxin response factor"/>
    <property type="match status" value="1"/>
</dbReference>
<keyword evidence="12" id="KW-1185">Reference proteome</keyword>
<dbReference type="CDD" id="cd10017">
    <property type="entry name" value="B3_DNA"/>
    <property type="match status" value="1"/>
</dbReference>
<evidence type="ECO:0000259" key="10">
    <source>
        <dbReference type="PROSITE" id="PS50863"/>
    </source>
</evidence>
<dbReference type="Gene3D" id="2.40.330.10">
    <property type="entry name" value="DNA-binding pseudobarrel domain"/>
    <property type="match status" value="1"/>
</dbReference>
<dbReference type="SMART" id="SM01019">
    <property type="entry name" value="B3"/>
    <property type="match status" value="1"/>
</dbReference>
<dbReference type="GeneID" id="106768632"/>
<dbReference type="Pfam" id="PF02362">
    <property type="entry name" value="B3"/>
    <property type="match status" value="1"/>
</dbReference>
<sequence>MAFSASTHKSAGIHPGAINDDLYKELWHACAGPLVSLPREGERVYYFPQGHMEQLEASIHEGLEQQMPSFNLPSKILCKVVNVHLRAESETDEVYAQITLLPEVDQSEVTSPDDPLTEIPRAKIHSFCKTLTASDTSTHGGFSVLRRHADDCLPPLDMSQQPPWQELVATDLHGNEWHFRHIFRGQPKRHLLTTGWSVFVSSKKLVAGDAFIFLRGENGELRVGVRRVMRQQSNAPSSVISSHSMHLGVLATASHAITTGTLFSVFYKPRTSRSEFIVSVNNYLEAQSHKLSVGMRFKMRFEGDEIPERRFSGTIVGVGDNKSSVWPDSEWRSLKVQWDEPSSILRPDRVSSWELEPHVSTTPANPQPTQRNKRARPLILPSTVPDSSLQGMWKSAAESTSFSYCDPQHGRGLYPSPKFNPSANNFIGFSGNSFVGPPSNKSIYWSNRMESSLESISAIAFKEAGEKRQGTGNGCRLFGIQLLENSNAEGSLQTVSLSGRLGDDRFIPSLDVESDQHSEPSNANRSDIPSVSCDAEKSCLSPQELQSKQIRSCTKVHMQGMAVGRAVDLTRFCGYEDLLIKLEEMFDIKAELCGSIKKWQVVYTDDEDDMMMVGDDPWDEFCSVVRKIFIYTTEEVKKLSPKIGLQVNEKLKSNKQDWEEIFNPEEQSSNVGPSC</sequence>
<dbReference type="RefSeq" id="XP_014509361.1">
    <property type="nucleotide sequence ID" value="XM_014653875.2"/>
</dbReference>
<dbReference type="KEGG" id="vra:106768632"/>
<dbReference type="InterPro" id="IPR010525">
    <property type="entry name" value="ARF_dom"/>
</dbReference>
<dbReference type="InterPro" id="IPR033389">
    <property type="entry name" value="AUX/IAA_dom"/>
</dbReference>
<dbReference type="FunFam" id="2.40.330.10:FF:000001">
    <property type="entry name" value="Auxin response factor"/>
    <property type="match status" value="1"/>
</dbReference>
<evidence type="ECO:0000256" key="1">
    <source>
        <dbReference type="ARBA" id="ARBA00004123"/>
    </source>
</evidence>
<dbReference type="Gene3D" id="3.10.20.90">
    <property type="entry name" value="Phosphatidylinositol 3-kinase Catalytic Subunit, Chain A, domain 1"/>
    <property type="match status" value="1"/>
</dbReference>
<keyword evidence="8 9" id="KW-0927">Auxin signaling pathway</keyword>
<keyword evidence="5 9" id="KW-0238">DNA-binding</keyword>
<comment type="similarity">
    <text evidence="2 9">Belongs to the ARF family.</text>
</comment>
<dbReference type="GO" id="GO:0005634">
    <property type="term" value="C:nucleus"/>
    <property type="evidence" value="ECO:0007669"/>
    <property type="project" value="UniProtKB-SubCell"/>
</dbReference>
<dbReference type="InterPro" id="IPR015300">
    <property type="entry name" value="DNA-bd_pseudobarrel_sf"/>
</dbReference>
<evidence type="ECO:0000313" key="14">
    <source>
        <dbReference type="RefSeq" id="XP_014509362.1"/>
    </source>
</evidence>
<dbReference type="OrthoDB" id="1050118at2759"/>
<evidence type="ECO:0000259" key="11">
    <source>
        <dbReference type="PROSITE" id="PS51745"/>
    </source>
</evidence>
<name>A0A1S3UTR4_VIGRR</name>
<dbReference type="Pfam" id="PF06507">
    <property type="entry name" value="ARF_AD"/>
    <property type="match status" value="1"/>
</dbReference>
<dbReference type="RefSeq" id="XP_014509362.1">
    <property type="nucleotide sequence ID" value="XM_014653876.2"/>
</dbReference>
<dbReference type="Proteomes" id="UP000087766">
    <property type="component" value="Chromosome 7"/>
</dbReference>
<organism evidence="12 14">
    <name type="scientific">Vigna radiata var. radiata</name>
    <name type="common">Mung bean</name>
    <name type="synonym">Phaseolus aureus</name>
    <dbReference type="NCBI Taxonomy" id="3916"/>
    <lineage>
        <taxon>Eukaryota</taxon>
        <taxon>Viridiplantae</taxon>
        <taxon>Streptophyta</taxon>
        <taxon>Embryophyta</taxon>
        <taxon>Tracheophyta</taxon>
        <taxon>Spermatophyta</taxon>
        <taxon>Magnoliopsida</taxon>
        <taxon>eudicotyledons</taxon>
        <taxon>Gunneridae</taxon>
        <taxon>Pentapetalae</taxon>
        <taxon>rosids</taxon>
        <taxon>fabids</taxon>
        <taxon>Fabales</taxon>
        <taxon>Fabaceae</taxon>
        <taxon>Papilionoideae</taxon>
        <taxon>50 kb inversion clade</taxon>
        <taxon>NPAAA clade</taxon>
        <taxon>indigoferoid/millettioid clade</taxon>
        <taxon>Phaseoleae</taxon>
        <taxon>Vigna</taxon>
    </lineage>
</organism>
<comment type="subcellular location">
    <subcellularLocation>
        <location evidence="1 9">Nucleus</location>
    </subcellularLocation>
</comment>
<evidence type="ECO:0000256" key="8">
    <source>
        <dbReference type="ARBA" id="ARBA00023294"/>
    </source>
</evidence>
<proteinExistence type="inferred from homology"/>
<feature type="domain" description="PB1" evidence="11">
    <location>
        <begin position="551"/>
        <end position="644"/>
    </location>
</feature>
<keyword evidence="4 9" id="KW-0805">Transcription regulation</keyword>
<dbReference type="PROSITE" id="PS50863">
    <property type="entry name" value="B3"/>
    <property type="match status" value="1"/>
</dbReference>
<comment type="subunit">
    <text evidence="3 9">Homodimers and heterodimers.</text>
</comment>